<gene>
    <name evidence="1" type="ORF">H6G06_11555</name>
</gene>
<dbReference type="RefSeq" id="WP_190560179.1">
    <property type="nucleotide sequence ID" value="NZ_JACJQU010000005.1"/>
</dbReference>
<evidence type="ECO:0000313" key="2">
    <source>
        <dbReference type="Proteomes" id="UP000662185"/>
    </source>
</evidence>
<accession>A0A926WGL5</accession>
<dbReference type="CDD" id="cd06268">
    <property type="entry name" value="PBP1_ABC_transporter_LIVBP-like"/>
    <property type="match status" value="1"/>
</dbReference>
<proteinExistence type="predicted"/>
<dbReference type="SUPFAM" id="SSF53822">
    <property type="entry name" value="Periplasmic binding protein-like I"/>
    <property type="match status" value="1"/>
</dbReference>
<name>A0A926WGL5_9NOST</name>
<dbReference type="EMBL" id="JACJQU010000005">
    <property type="protein sequence ID" value="MBD2294108.1"/>
    <property type="molecule type" value="Genomic_DNA"/>
</dbReference>
<protein>
    <recommendedName>
        <fullName evidence="3">Leucine-binding protein domain-containing protein</fullName>
    </recommendedName>
</protein>
<evidence type="ECO:0008006" key="3">
    <source>
        <dbReference type="Google" id="ProtNLM"/>
    </source>
</evidence>
<dbReference type="Proteomes" id="UP000662185">
    <property type="component" value="Unassembled WGS sequence"/>
</dbReference>
<dbReference type="AlphaFoldDB" id="A0A926WGL5"/>
<comment type="caution">
    <text evidence="1">The sequence shown here is derived from an EMBL/GenBank/DDBJ whole genome shotgun (WGS) entry which is preliminary data.</text>
</comment>
<organism evidence="1 2">
    <name type="scientific">Anabaena sphaerica FACHB-251</name>
    <dbReference type="NCBI Taxonomy" id="2692883"/>
    <lineage>
        <taxon>Bacteria</taxon>
        <taxon>Bacillati</taxon>
        <taxon>Cyanobacteriota</taxon>
        <taxon>Cyanophyceae</taxon>
        <taxon>Nostocales</taxon>
        <taxon>Nostocaceae</taxon>
        <taxon>Anabaena</taxon>
    </lineage>
</organism>
<keyword evidence="2" id="KW-1185">Reference proteome</keyword>
<sequence length="170" mass="18657">MRKSYNPNFNVITAVNQAINLGANGLFIDPELNQLNTAINLANFNDGRLVLFGEATIYTKEILQGQVEGLVLVTPWHPDLNPSFAQNMQSFWGGAVNWRTATAYDATQAIIAGLQKKQTRQGLQQVLGSRGFTAIGENGEIKFDYDSGDRIGTPVLVKVSNKDFKSIPVK</sequence>
<evidence type="ECO:0000313" key="1">
    <source>
        <dbReference type="EMBL" id="MBD2294108.1"/>
    </source>
</evidence>
<reference evidence="2" key="1">
    <citation type="journal article" date="2020" name="ISME J.">
        <title>Comparative genomics reveals insights into cyanobacterial evolution and habitat adaptation.</title>
        <authorList>
            <person name="Chen M.Y."/>
            <person name="Teng W.K."/>
            <person name="Zhao L."/>
            <person name="Hu C.X."/>
            <person name="Zhou Y.K."/>
            <person name="Han B.P."/>
            <person name="Song L.R."/>
            <person name="Shu W.S."/>
        </authorList>
    </citation>
    <scope>NUCLEOTIDE SEQUENCE [LARGE SCALE GENOMIC DNA]</scope>
    <source>
        <strain evidence="2">FACHB-251</strain>
    </source>
</reference>
<dbReference type="Gene3D" id="3.40.50.2300">
    <property type="match status" value="2"/>
</dbReference>
<dbReference type="InterPro" id="IPR028082">
    <property type="entry name" value="Peripla_BP_I"/>
</dbReference>